<name>A0A1G7LIQ4_9BACT</name>
<dbReference type="AlphaFoldDB" id="A0A1G7LIQ4"/>
<sequence>MNRAYQSPQAEGSRTAAAVGRGPWVWRFGVVGSCLDTARMLAARGWLAPWESVQAVSQTAGRGQLRRQWRSPPGNLYAALRLPCAPPFDGSAAAPAMGVLAARALQTMGWPVRLKWPNDLVLDGADGTPRKVAGVLLEERGGVLLAGMGLNVAWAPETAELRADAALEATCLAAAAAGRENKGASRHIPTAEALWQHLVMCLYSAYNSGHSFSEQWRDGLEDMLLWRGLIVELCDDGRVTRGRLEGLGASGGVCLDTGGRVEEFFCGSLRRGG</sequence>
<dbReference type="Pfam" id="PF03099">
    <property type="entry name" value="BPL_LplA_LipB"/>
    <property type="match status" value="1"/>
</dbReference>
<dbReference type="PROSITE" id="PS51733">
    <property type="entry name" value="BPL_LPL_CATALYTIC"/>
    <property type="match status" value="1"/>
</dbReference>
<dbReference type="Proteomes" id="UP000199355">
    <property type="component" value="Unassembled WGS sequence"/>
</dbReference>
<dbReference type="RefSeq" id="WP_092153334.1">
    <property type="nucleotide sequence ID" value="NZ_FNBX01000006.1"/>
</dbReference>
<dbReference type="STRING" id="571438.SAMN05192586_10691"/>
<dbReference type="PANTHER" id="PTHR12835:SF5">
    <property type="entry name" value="BIOTIN--PROTEIN LIGASE"/>
    <property type="match status" value="1"/>
</dbReference>
<dbReference type="InterPro" id="IPR045864">
    <property type="entry name" value="aa-tRNA-synth_II/BPL/LPL"/>
</dbReference>
<accession>A0A1G7LIQ4</accession>
<dbReference type="EMBL" id="FNBX01000006">
    <property type="protein sequence ID" value="SDF49355.1"/>
    <property type="molecule type" value="Genomic_DNA"/>
</dbReference>
<keyword evidence="2" id="KW-0436">Ligase</keyword>
<dbReference type="InterPro" id="IPR004143">
    <property type="entry name" value="BPL_LPL_catalytic"/>
</dbReference>
<dbReference type="OrthoDB" id="9807064at2"/>
<protein>
    <submittedName>
        <fullName evidence="2">BirA family transcriptional regulator, biotin operon repressor / biotin-[acetyl-CoA-carboxylase] ligase</fullName>
    </submittedName>
</protein>
<dbReference type="PANTHER" id="PTHR12835">
    <property type="entry name" value="BIOTIN PROTEIN LIGASE"/>
    <property type="match status" value="1"/>
</dbReference>
<organism evidence="2 3">
    <name type="scientific">Desulfovibrio legallii</name>
    <dbReference type="NCBI Taxonomy" id="571438"/>
    <lineage>
        <taxon>Bacteria</taxon>
        <taxon>Pseudomonadati</taxon>
        <taxon>Thermodesulfobacteriota</taxon>
        <taxon>Desulfovibrionia</taxon>
        <taxon>Desulfovibrionales</taxon>
        <taxon>Desulfovibrionaceae</taxon>
        <taxon>Desulfovibrio</taxon>
    </lineage>
</organism>
<keyword evidence="3" id="KW-1185">Reference proteome</keyword>
<evidence type="ECO:0000313" key="2">
    <source>
        <dbReference type="EMBL" id="SDF49355.1"/>
    </source>
</evidence>
<dbReference type="Gene3D" id="3.30.930.10">
    <property type="entry name" value="Bira Bifunctional Protein, Domain 2"/>
    <property type="match status" value="1"/>
</dbReference>
<dbReference type="SUPFAM" id="SSF55681">
    <property type="entry name" value="Class II aaRS and biotin synthetases"/>
    <property type="match status" value="1"/>
</dbReference>
<dbReference type="GO" id="GO:0004077">
    <property type="term" value="F:biotin--[biotin carboxyl-carrier protein] ligase activity"/>
    <property type="evidence" value="ECO:0007669"/>
    <property type="project" value="TreeGrafter"/>
</dbReference>
<evidence type="ECO:0000259" key="1">
    <source>
        <dbReference type="PROSITE" id="PS51733"/>
    </source>
</evidence>
<proteinExistence type="predicted"/>
<gene>
    <name evidence="2" type="ORF">SAMN05192586_10691</name>
</gene>
<reference evidence="3" key="1">
    <citation type="submission" date="2016-10" db="EMBL/GenBank/DDBJ databases">
        <authorList>
            <person name="Varghese N."/>
            <person name="Submissions S."/>
        </authorList>
    </citation>
    <scope>NUCLEOTIDE SEQUENCE [LARGE SCALE GENOMIC DNA]</scope>
    <source>
        <strain evidence="3">KHC7</strain>
    </source>
</reference>
<evidence type="ECO:0000313" key="3">
    <source>
        <dbReference type="Proteomes" id="UP000199355"/>
    </source>
</evidence>
<dbReference type="GO" id="GO:0005737">
    <property type="term" value="C:cytoplasm"/>
    <property type="evidence" value="ECO:0007669"/>
    <property type="project" value="TreeGrafter"/>
</dbReference>
<feature type="domain" description="BPL/LPL catalytic" evidence="1">
    <location>
        <begin position="20"/>
        <end position="210"/>
    </location>
</feature>